<feature type="transmembrane region" description="Helical" evidence="6">
    <location>
        <begin position="45"/>
        <end position="64"/>
    </location>
</feature>
<keyword evidence="5 6" id="KW-0472">Membrane</keyword>
<dbReference type="AlphaFoldDB" id="A0A9X2XW01"/>
<keyword evidence="3 6" id="KW-0812">Transmembrane</keyword>
<dbReference type="GO" id="GO:0016765">
    <property type="term" value="F:transferase activity, transferring alkyl or aryl (other than methyl) groups"/>
    <property type="evidence" value="ECO:0007669"/>
    <property type="project" value="InterPro"/>
</dbReference>
<evidence type="ECO:0000256" key="2">
    <source>
        <dbReference type="ARBA" id="ARBA00022475"/>
    </source>
</evidence>
<feature type="transmembrane region" description="Helical" evidence="6">
    <location>
        <begin position="198"/>
        <end position="217"/>
    </location>
</feature>
<evidence type="ECO:0000256" key="6">
    <source>
        <dbReference type="SAM" id="Phobius"/>
    </source>
</evidence>
<feature type="transmembrane region" description="Helical" evidence="6">
    <location>
        <begin position="278"/>
        <end position="299"/>
    </location>
</feature>
<comment type="subcellular location">
    <subcellularLocation>
        <location evidence="1">Membrane</location>
        <topology evidence="1">Multi-pass membrane protein</topology>
    </subcellularLocation>
</comment>
<evidence type="ECO:0000313" key="8">
    <source>
        <dbReference type="Proteomes" id="UP001155483"/>
    </source>
</evidence>
<accession>A0A9X2XW01</accession>
<evidence type="ECO:0000256" key="1">
    <source>
        <dbReference type="ARBA" id="ARBA00004141"/>
    </source>
</evidence>
<keyword evidence="8" id="KW-1185">Reference proteome</keyword>
<protein>
    <submittedName>
        <fullName evidence="7">UbiA-like protein EboC</fullName>
    </submittedName>
</protein>
<feature type="transmembrane region" description="Helical" evidence="6">
    <location>
        <begin position="85"/>
        <end position="107"/>
    </location>
</feature>
<dbReference type="Gene3D" id="1.10.357.140">
    <property type="entry name" value="UbiA prenyltransferase"/>
    <property type="match status" value="1"/>
</dbReference>
<sequence>MQKLVGFLRLMRLANVITAVSDIMAGIAIAGYFNTMDGHINSFQPAALLIIATVGLYGGGVVFNDVFDAELDKVERPERPIPSGLISKGAAAFFASLLIIMGIAAAAMIHPEGLFSVSGLIAVAIAVAAIVYDKWGKHYAVLGPLNMGLCRGLNLLLGMSILPEVLSQYWYISLVPIVYIAAITMISRGEVHGSSRSTLYGAVALYGIVIASILAVAFTNNNLWYVVCFLLLLALMIFPPLQKAIREPKGPLIGKAVKAGVIALIVMNAAWAAAFGTIYYALLILLLLPVSIWLAKLFAVT</sequence>
<dbReference type="InterPro" id="IPR000537">
    <property type="entry name" value="UbiA_prenyltransferase"/>
</dbReference>
<keyword evidence="4 6" id="KW-1133">Transmembrane helix</keyword>
<dbReference type="InterPro" id="IPR050475">
    <property type="entry name" value="Prenyltransferase_related"/>
</dbReference>
<feature type="transmembrane region" description="Helical" evidence="6">
    <location>
        <begin position="113"/>
        <end position="132"/>
    </location>
</feature>
<feature type="transmembrane region" description="Helical" evidence="6">
    <location>
        <begin position="12"/>
        <end position="33"/>
    </location>
</feature>
<dbReference type="CDD" id="cd13964">
    <property type="entry name" value="PT_UbiA_1"/>
    <property type="match status" value="1"/>
</dbReference>
<dbReference type="Proteomes" id="UP001155483">
    <property type="component" value="Unassembled WGS sequence"/>
</dbReference>
<dbReference type="PANTHER" id="PTHR42723:SF1">
    <property type="entry name" value="CHLOROPHYLL SYNTHASE, CHLOROPLASTIC"/>
    <property type="match status" value="1"/>
</dbReference>
<feature type="transmembrane region" description="Helical" evidence="6">
    <location>
        <begin position="223"/>
        <end position="241"/>
    </location>
</feature>
<evidence type="ECO:0000313" key="7">
    <source>
        <dbReference type="EMBL" id="MCU7549940.1"/>
    </source>
</evidence>
<evidence type="ECO:0000256" key="5">
    <source>
        <dbReference type="ARBA" id="ARBA00023136"/>
    </source>
</evidence>
<dbReference type="EMBL" id="JAOTIF010000008">
    <property type="protein sequence ID" value="MCU7549940.1"/>
    <property type="molecule type" value="Genomic_DNA"/>
</dbReference>
<feature type="transmembrane region" description="Helical" evidence="6">
    <location>
        <begin position="139"/>
        <end position="162"/>
    </location>
</feature>
<evidence type="ECO:0000256" key="3">
    <source>
        <dbReference type="ARBA" id="ARBA00022692"/>
    </source>
</evidence>
<comment type="caution">
    <text evidence="7">The sequence shown here is derived from an EMBL/GenBank/DDBJ whole genome shotgun (WGS) entry which is preliminary data.</text>
</comment>
<keyword evidence="2" id="KW-1003">Cell membrane</keyword>
<dbReference type="Pfam" id="PF01040">
    <property type="entry name" value="UbiA"/>
    <property type="match status" value="1"/>
</dbReference>
<organism evidence="7 8">
    <name type="scientific">Paraflavisolibacter caeni</name>
    <dbReference type="NCBI Taxonomy" id="2982496"/>
    <lineage>
        <taxon>Bacteria</taxon>
        <taxon>Pseudomonadati</taxon>
        <taxon>Bacteroidota</taxon>
        <taxon>Chitinophagia</taxon>
        <taxon>Chitinophagales</taxon>
        <taxon>Chitinophagaceae</taxon>
        <taxon>Paraflavisolibacter</taxon>
    </lineage>
</organism>
<dbReference type="NCBIfam" id="NF035940">
    <property type="entry name" value="prenyl_rel_EboC"/>
    <property type="match status" value="1"/>
</dbReference>
<evidence type="ECO:0000256" key="4">
    <source>
        <dbReference type="ARBA" id="ARBA00022989"/>
    </source>
</evidence>
<feature type="transmembrane region" description="Helical" evidence="6">
    <location>
        <begin position="168"/>
        <end position="186"/>
    </location>
</feature>
<dbReference type="RefSeq" id="WP_279297379.1">
    <property type="nucleotide sequence ID" value="NZ_JAOTIF010000008.1"/>
</dbReference>
<name>A0A9X2XW01_9BACT</name>
<reference evidence="7" key="1">
    <citation type="submission" date="2022-09" db="EMBL/GenBank/DDBJ databases">
        <authorList>
            <person name="Yuan C."/>
            <person name="Ke Z."/>
        </authorList>
    </citation>
    <scope>NUCLEOTIDE SEQUENCE</scope>
    <source>
        <strain evidence="7">LB-8</strain>
    </source>
</reference>
<dbReference type="InterPro" id="IPR044878">
    <property type="entry name" value="UbiA_sf"/>
</dbReference>
<dbReference type="GO" id="GO:0016020">
    <property type="term" value="C:membrane"/>
    <property type="evidence" value="ECO:0007669"/>
    <property type="project" value="UniProtKB-SubCell"/>
</dbReference>
<dbReference type="PANTHER" id="PTHR42723">
    <property type="entry name" value="CHLOROPHYLL SYNTHASE"/>
    <property type="match status" value="1"/>
</dbReference>
<feature type="transmembrane region" description="Helical" evidence="6">
    <location>
        <begin position="253"/>
        <end position="272"/>
    </location>
</feature>
<gene>
    <name evidence="7" type="primary">eboC</name>
    <name evidence="7" type="ORF">OCK74_12480</name>
</gene>
<proteinExistence type="predicted"/>
<reference evidence="7" key="2">
    <citation type="submission" date="2023-04" db="EMBL/GenBank/DDBJ databases">
        <title>Paracnuella aquatica gen. nov., sp. nov., a member of the family Chitinophagaceae isolated from a hot spring.</title>
        <authorList>
            <person name="Wang C."/>
        </authorList>
    </citation>
    <scope>NUCLEOTIDE SEQUENCE</scope>
    <source>
        <strain evidence="7">LB-8</strain>
    </source>
</reference>